<dbReference type="Proteomes" id="UP000054560">
    <property type="component" value="Unassembled WGS sequence"/>
</dbReference>
<dbReference type="GeneID" id="25916189"/>
<sequence length="63" mass="7169">VFDRTGATSLADNYEYVMYGVVYKVDEERDKRSIFASFGGLLMLLQGDRSNLAVLFNVPREKC</sequence>
<dbReference type="GO" id="GO:0006351">
    <property type="term" value="P:DNA-templated transcription"/>
    <property type="evidence" value="ECO:0007669"/>
    <property type="project" value="InterPro"/>
</dbReference>
<gene>
    <name evidence="4" type="ORF">SARC_15685</name>
</gene>
<dbReference type="OrthoDB" id="20018at2759"/>
<dbReference type="GO" id="GO:0005665">
    <property type="term" value="C:RNA polymerase II, core complex"/>
    <property type="evidence" value="ECO:0007669"/>
    <property type="project" value="TreeGrafter"/>
</dbReference>
<organism evidence="4 5">
    <name type="scientific">Sphaeroforma arctica JP610</name>
    <dbReference type="NCBI Taxonomy" id="667725"/>
    <lineage>
        <taxon>Eukaryota</taxon>
        <taxon>Ichthyosporea</taxon>
        <taxon>Ichthyophonida</taxon>
        <taxon>Sphaeroforma</taxon>
    </lineage>
</organism>
<dbReference type="PANTHER" id="PTHR10917">
    <property type="entry name" value="DNA-DIRECTED RNA POLYMERASES I, II, AND III SUBUNIT RPABC3"/>
    <property type="match status" value="1"/>
</dbReference>
<accession>A0A0L0F6J3</accession>
<evidence type="ECO:0000256" key="1">
    <source>
        <dbReference type="ARBA" id="ARBA00004123"/>
    </source>
</evidence>
<dbReference type="EMBL" id="KQ248148">
    <property type="protein sequence ID" value="KNC71773.1"/>
    <property type="molecule type" value="Genomic_DNA"/>
</dbReference>
<proteinExistence type="inferred from homology"/>
<name>A0A0L0F6J3_9EUKA</name>
<dbReference type="GO" id="GO:0003899">
    <property type="term" value="F:DNA-directed RNA polymerase activity"/>
    <property type="evidence" value="ECO:0007669"/>
    <property type="project" value="InterPro"/>
</dbReference>
<feature type="non-terminal residue" evidence="4">
    <location>
        <position position="1"/>
    </location>
</feature>
<dbReference type="AlphaFoldDB" id="A0A0L0F6J3"/>
<evidence type="ECO:0000313" key="4">
    <source>
        <dbReference type="EMBL" id="KNC71773.1"/>
    </source>
</evidence>
<dbReference type="Gene3D" id="2.40.50.140">
    <property type="entry name" value="Nucleic acid-binding proteins"/>
    <property type="match status" value="1"/>
</dbReference>
<dbReference type="Pfam" id="PF03870">
    <property type="entry name" value="RNA_pol_Rpb8"/>
    <property type="match status" value="1"/>
</dbReference>
<dbReference type="RefSeq" id="XP_014145675.1">
    <property type="nucleotide sequence ID" value="XM_014290200.1"/>
</dbReference>
<dbReference type="GO" id="GO:0005666">
    <property type="term" value="C:RNA polymerase III complex"/>
    <property type="evidence" value="ECO:0007669"/>
    <property type="project" value="TreeGrafter"/>
</dbReference>
<dbReference type="InterPro" id="IPR012340">
    <property type="entry name" value="NA-bd_OB-fold"/>
</dbReference>
<dbReference type="PANTHER" id="PTHR10917:SF0">
    <property type="entry name" value="DNA-DIRECTED RNA POLYMERASES I, II, AND III SUBUNIT RPABC3"/>
    <property type="match status" value="1"/>
</dbReference>
<evidence type="ECO:0008006" key="6">
    <source>
        <dbReference type="Google" id="ProtNLM"/>
    </source>
</evidence>
<dbReference type="STRING" id="667725.A0A0L0F6J3"/>
<protein>
    <recommendedName>
        <fullName evidence="6">DNA-directed RNA polymerases I, II, and III subunit RPABC3</fullName>
    </recommendedName>
</protein>
<dbReference type="SUPFAM" id="SSF50249">
    <property type="entry name" value="Nucleic acid-binding proteins"/>
    <property type="match status" value="1"/>
</dbReference>
<reference evidence="4 5" key="1">
    <citation type="submission" date="2011-02" db="EMBL/GenBank/DDBJ databases">
        <title>The Genome Sequence of Sphaeroforma arctica JP610.</title>
        <authorList>
            <consortium name="The Broad Institute Genome Sequencing Platform"/>
            <person name="Russ C."/>
            <person name="Cuomo C."/>
            <person name="Young S.K."/>
            <person name="Zeng Q."/>
            <person name="Gargeya S."/>
            <person name="Alvarado L."/>
            <person name="Berlin A."/>
            <person name="Chapman S.B."/>
            <person name="Chen Z."/>
            <person name="Freedman E."/>
            <person name="Gellesch M."/>
            <person name="Goldberg J."/>
            <person name="Griggs A."/>
            <person name="Gujja S."/>
            <person name="Heilman E."/>
            <person name="Heiman D."/>
            <person name="Howarth C."/>
            <person name="Mehta T."/>
            <person name="Neiman D."/>
            <person name="Pearson M."/>
            <person name="Roberts A."/>
            <person name="Saif S."/>
            <person name="Shea T."/>
            <person name="Shenoy N."/>
            <person name="Sisk P."/>
            <person name="Stolte C."/>
            <person name="Sykes S."/>
            <person name="White J."/>
            <person name="Yandava C."/>
            <person name="Burger G."/>
            <person name="Gray M.W."/>
            <person name="Holland P.W.H."/>
            <person name="King N."/>
            <person name="Lang F.B.F."/>
            <person name="Roger A.J."/>
            <person name="Ruiz-Trillo I."/>
            <person name="Haas B."/>
            <person name="Nusbaum C."/>
            <person name="Birren B."/>
        </authorList>
    </citation>
    <scope>NUCLEOTIDE SEQUENCE [LARGE SCALE GENOMIC DNA]</scope>
    <source>
        <strain evidence="4 5">JP610</strain>
    </source>
</reference>
<keyword evidence="3" id="KW-0539">Nucleus</keyword>
<dbReference type="GO" id="GO:0005736">
    <property type="term" value="C:RNA polymerase I complex"/>
    <property type="evidence" value="ECO:0007669"/>
    <property type="project" value="TreeGrafter"/>
</dbReference>
<dbReference type="InterPro" id="IPR005570">
    <property type="entry name" value="RPABC3"/>
</dbReference>
<comment type="similarity">
    <text evidence="2">Belongs to the eukaryotic RPB8 RNA polymerase subunit family.</text>
</comment>
<evidence type="ECO:0000256" key="2">
    <source>
        <dbReference type="ARBA" id="ARBA00008912"/>
    </source>
</evidence>
<evidence type="ECO:0000256" key="3">
    <source>
        <dbReference type="ARBA" id="ARBA00023242"/>
    </source>
</evidence>
<keyword evidence="5" id="KW-1185">Reference proteome</keyword>
<evidence type="ECO:0000313" key="5">
    <source>
        <dbReference type="Proteomes" id="UP000054560"/>
    </source>
</evidence>
<comment type="subcellular location">
    <subcellularLocation>
        <location evidence="1">Nucleus</location>
    </subcellularLocation>
</comment>